<evidence type="ECO:0000313" key="1">
    <source>
        <dbReference type="EMBL" id="HAB2269538.1"/>
    </source>
</evidence>
<dbReference type="RefSeq" id="WP_051129170.1">
    <property type="nucleotide sequence ID" value="NZ_CP033384.2"/>
</dbReference>
<comment type="caution">
    <text evidence="1">The sequence shown here is derived from an EMBL/GenBank/DDBJ whole genome shotgun (WGS) entry which is preliminary data.</text>
</comment>
<reference evidence="1" key="1">
    <citation type="journal article" date="2018" name="Genome Biol.">
        <title>SKESA: strategic k-mer extension for scrupulous assemblies.</title>
        <authorList>
            <person name="Souvorov A."/>
            <person name="Agarwala R."/>
            <person name="Lipman D.J."/>
        </authorList>
    </citation>
    <scope>NUCLEOTIDE SEQUENCE</scope>
    <source>
        <strain evidence="1">Salmonella enterica</strain>
    </source>
</reference>
<dbReference type="AlphaFoldDB" id="A0A3U4W9F8"/>
<accession>A0A3U4W9F8</accession>
<protein>
    <submittedName>
        <fullName evidence="1">Uncharacterized protein</fullName>
    </submittedName>
</protein>
<dbReference type="EMBL" id="DAAGAO010000001">
    <property type="protein sequence ID" value="HAB2269538.1"/>
    <property type="molecule type" value="Genomic_DNA"/>
</dbReference>
<gene>
    <name evidence="1" type="ORF">GB338_00675</name>
</gene>
<reference evidence="1" key="2">
    <citation type="submission" date="2019-10" db="EMBL/GenBank/DDBJ databases">
        <authorList>
            <consortium name="NCBI Pathogen Detection Project"/>
        </authorList>
    </citation>
    <scope>NUCLEOTIDE SEQUENCE</scope>
    <source>
        <strain evidence="1">Salmonella enterica</strain>
    </source>
</reference>
<organism evidence="1">
    <name type="scientific">Salmonella enterica I</name>
    <dbReference type="NCBI Taxonomy" id="59201"/>
    <lineage>
        <taxon>Bacteria</taxon>
        <taxon>Pseudomonadati</taxon>
        <taxon>Pseudomonadota</taxon>
        <taxon>Gammaproteobacteria</taxon>
        <taxon>Enterobacterales</taxon>
        <taxon>Enterobacteriaceae</taxon>
        <taxon>Salmonella</taxon>
    </lineage>
</organism>
<name>A0A3U4W9F8_SALET</name>
<sequence>MNYIRTEIDDEDITNYIYKEGIFRLIPHMEVVIFKNENGTGVTYFPSSGFRLFDTDYKFTQIDYLGDYPEDKMFQEAMLYDAYLIREVQEEILRIRKLDTTTT</sequence>
<proteinExistence type="predicted"/>